<evidence type="ECO:0000313" key="4">
    <source>
        <dbReference type="EMBL" id="KAK8037937.1"/>
    </source>
</evidence>
<evidence type="ECO:0000256" key="1">
    <source>
        <dbReference type="ARBA" id="ARBA00022450"/>
    </source>
</evidence>
<evidence type="ECO:0000259" key="3">
    <source>
        <dbReference type="PROSITE" id="PS50075"/>
    </source>
</evidence>
<gene>
    <name evidence="4" type="ORF">PG994_014704</name>
</gene>
<dbReference type="SUPFAM" id="SSF47336">
    <property type="entry name" value="ACP-like"/>
    <property type="match status" value="1"/>
</dbReference>
<sequence length="112" mass="12037">MKQASGSSAHGNAGASALASMLAAPSPEEARQTARDHVVRKLSRMLLLDLEVFDSEGSVASYGIDSMVGAELRNWLFNEFAIDIPFQQLLGPNMTPRKLASQICANNGIFVE</sequence>
<protein>
    <recommendedName>
        <fullName evidence="3">Carrier domain-containing protein</fullName>
    </recommendedName>
</protein>
<dbReference type="GeneID" id="92099176"/>
<dbReference type="Proteomes" id="UP001480595">
    <property type="component" value="Unassembled WGS sequence"/>
</dbReference>
<dbReference type="RefSeq" id="XP_066707789.1">
    <property type="nucleotide sequence ID" value="XM_066866113.1"/>
</dbReference>
<accession>A0ABR1SUD2</accession>
<reference evidence="4 5" key="1">
    <citation type="submission" date="2023-01" db="EMBL/GenBank/DDBJ databases">
        <title>Analysis of 21 Apiospora genomes using comparative genomics revels a genus with tremendous synthesis potential of carbohydrate active enzymes and secondary metabolites.</title>
        <authorList>
            <person name="Sorensen T."/>
        </authorList>
    </citation>
    <scope>NUCLEOTIDE SEQUENCE [LARGE SCALE GENOMIC DNA]</scope>
    <source>
        <strain evidence="4 5">CBS 135458</strain>
    </source>
</reference>
<comment type="caution">
    <text evidence="4">The sequence shown here is derived from an EMBL/GenBank/DDBJ whole genome shotgun (WGS) entry which is preliminary data.</text>
</comment>
<name>A0ABR1SUD2_9PEZI</name>
<organism evidence="4 5">
    <name type="scientific">Apiospora phragmitis</name>
    <dbReference type="NCBI Taxonomy" id="2905665"/>
    <lineage>
        <taxon>Eukaryota</taxon>
        <taxon>Fungi</taxon>
        <taxon>Dikarya</taxon>
        <taxon>Ascomycota</taxon>
        <taxon>Pezizomycotina</taxon>
        <taxon>Sordariomycetes</taxon>
        <taxon>Xylariomycetidae</taxon>
        <taxon>Amphisphaeriales</taxon>
        <taxon>Apiosporaceae</taxon>
        <taxon>Apiospora</taxon>
    </lineage>
</organism>
<dbReference type="EMBL" id="JAQQWL010000016">
    <property type="protein sequence ID" value="KAK8037937.1"/>
    <property type="molecule type" value="Genomic_DNA"/>
</dbReference>
<feature type="domain" description="Carrier" evidence="3">
    <location>
        <begin position="29"/>
        <end position="107"/>
    </location>
</feature>
<keyword evidence="2" id="KW-0597">Phosphoprotein</keyword>
<proteinExistence type="predicted"/>
<dbReference type="PROSITE" id="PS00012">
    <property type="entry name" value="PHOSPHOPANTETHEINE"/>
    <property type="match status" value="1"/>
</dbReference>
<keyword evidence="1" id="KW-0596">Phosphopantetheine</keyword>
<dbReference type="Gene3D" id="1.10.1200.10">
    <property type="entry name" value="ACP-like"/>
    <property type="match status" value="1"/>
</dbReference>
<dbReference type="Pfam" id="PF23297">
    <property type="entry name" value="ACP_SdgA_C"/>
    <property type="match status" value="1"/>
</dbReference>
<dbReference type="PROSITE" id="PS50075">
    <property type="entry name" value="CARRIER"/>
    <property type="match status" value="1"/>
</dbReference>
<evidence type="ECO:0000313" key="5">
    <source>
        <dbReference type="Proteomes" id="UP001480595"/>
    </source>
</evidence>
<dbReference type="InterPro" id="IPR006162">
    <property type="entry name" value="Ppantetheine_attach_site"/>
</dbReference>
<keyword evidence="5" id="KW-1185">Reference proteome</keyword>
<dbReference type="InterPro" id="IPR009081">
    <property type="entry name" value="PP-bd_ACP"/>
</dbReference>
<evidence type="ECO:0000256" key="2">
    <source>
        <dbReference type="ARBA" id="ARBA00022553"/>
    </source>
</evidence>
<dbReference type="InterPro" id="IPR036736">
    <property type="entry name" value="ACP-like_sf"/>
</dbReference>